<evidence type="ECO:0000259" key="6">
    <source>
        <dbReference type="SMART" id="SM00226"/>
    </source>
</evidence>
<evidence type="ECO:0000313" key="8">
    <source>
        <dbReference type="Proteomes" id="UP001209317"/>
    </source>
</evidence>
<dbReference type="Pfam" id="PF01451">
    <property type="entry name" value="LMWPc"/>
    <property type="match status" value="1"/>
</dbReference>
<evidence type="ECO:0000256" key="4">
    <source>
        <dbReference type="ARBA" id="ARBA00022912"/>
    </source>
</evidence>
<name>A0AAE3IQH2_9BACT</name>
<dbReference type="Proteomes" id="UP001209317">
    <property type="component" value="Unassembled WGS sequence"/>
</dbReference>
<reference evidence="7" key="1">
    <citation type="submission" date="2022-10" db="EMBL/GenBank/DDBJ databases">
        <authorList>
            <person name="Kim H.S."/>
            <person name="Kim J.-S."/>
            <person name="Suh M.K."/>
            <person name="Eom M.K."/>
            <person name="Lee J.-S."/>
        </authorList>
    </citation>
    <scope>NUCLEOTIDE SEQUENCE</scope>
    <source>
        <strain evidence="7">LIP-5</strain>
    </source>
</reference>
<dbReference type="InterPro" id="IPR023485">
    <property type="entry name" value="Ptyr_pPase"/>
</dbReference>
<dbReference type="InterPro" id="IPR050438">
    <property type="entry name" value="LMW_PTPase"/>
</dbReference>
<protein>
    <recommendedName>
        <fullName evidence="2">protein-tyrosine-phosphatase</fullName>
        <ecNumber evidence="2">3.1.3.48</ecNumber>
    </recommendedName>
</protein>
<sequence>MKILMVCLGNICRSPLAEGILRHKVKQAGLNWEIDSAGTGGWHVGEPPHAGSQKIARLKGFDICDLKGRKFKKEDFEYYDKIYVMDSENYQEVKRMAGKYFDENKIDLIMNEVYTGKNMQVPDPWYANTDEAFSEVYDLLDKATDHIIKKYA</sequence>
<keyword evidence="8" id="KW-1185">Reference proteome</keyword>
<dbReference type="SUPFAM" id="SSF52788">
    <property type="entry name" value="Phosphotyrosine protein phosphatases I"/>
    <property type="match status" value="1"/>
</dbReference>
<gene>
    <name evidence="7" type="ORF">OD355_08540</name>
</gene>
<feature type="active site" description="Nucleophile" evidence="5">
    <location>
        <position position="13"/>
    </location>
</feature>
<keyword evidence="4" id="KW-0904">Protein phosphatase</keyword>
<organism evidence="7 8">
    <name type="scientific">Haoranjiania flava</name>
    <dbReference type="NCBI Taxonomy" id="1856322"/>
    <lineage>
        <taxon>Bacteria</taxon>
        <taxon>Pseudomonadati</taxon>
        <taxon>Bacteroidota</taxon>
        <taxon>Chitinophagia</taxon>
        <taxon>Chitinophagales</taxon>
        <taxon>Chitinophagaceae</taxon>
        <taxon>Haoranjiania</taxon>
    </lineage>
</organism>
<feature type="domain" description="Phosphotyrosine protein phosphatase I" evidence="6">
    <location>
        <begin position="1"/>
        <end position="150"/>
    </location>
</feature>
<feature type="active site" description="Nucleophile" evidence="5">
    <location>
        <position position="7"/>
    </location>
</feature>
<accession>A0AAE3IQH2</accession>
<evidence type="ECO:0000256" key="3">
    <source>
        <dbReference type="ARBA" id="ARBA00022801"/>
    </source>
</evidence>
<evidence type="ECO:0000256" key="2">
    <source>
        <dbReference type="ARBA" id="ARBA00013064"/>
    </source>
</evidence>
<dbReference type="Gene3D" id="3.40.50.2300">
    <property type="match status" value="1"/>
</dbReference>
<dbReference type="PANTHER" id="PTHR11717">
    <property type="entry name" value="LOW MOLECULAR WEIGHT PROTEIN TYROSINE PHOSPHATASE"/>
    <property type="match status" value="1"/>
</dbReference>
<evidence type="ECO:0000256" key="5">
    <source>
        <dbReference type="PIRSR" id="PIRSR617867-1"/>
    </source>
</evidence>
<dbReference type="SMART" id="SM00226">
    <property type="entry name" value="LMWPc"/>
    <property type="match status" value="1"/>
</dbReference>
<dbReference type="InterPro" id="IPR036196">
    <property type="entry name" value="Ptyr_pPase_sf"/>
</dbReference>
<dbReference type="PRINTS" id="PR00719">
    <property type="entry name" value="LMWPTPASE"/>
</dbReference>
<evidence type="ECO:0000256" key="1">
    <source>
        <dbReference type="ARBA" id="ARBA00011063"/>
    </source>
</evidence>
<dbReference type="EC" id="3.1.3.48" evidence="2"/>
<dbReference type="CDD" id="cd16343">
    <property type="entry name" value="LMWPTP"/>
    <property type="match status" value="1"/>
</dbReference>
<proteinExistence type="inferred from homology"/>
<comment type="caution">
    <text evidence="7">The sequence shown here is derived from an EMBL/GenBank/DDBJ whole genome shotgun (WGS) entry which is preliminary data.</text>
</comment>
<dbReference type="PANTHER" id="PTHR11717:SF7">
    <property type="entry name" value="LOW MOLECULAR WEIGHT PHOSPHOTYROSINE PROTEIN PHOSPHATASE"/>
    <property type="match status" value="1"/>
</dbReference>
<dbReference type="AlphaFoldDB" id="A0AAE3IQH2"/>
<feature type="active site" description="Proton donor" evidence="5">
    <location>
        <position position="123"/>
    </location>
</feature>
<keyword evidence="3" id="KW-0378">Hydrolase</keyword>
<dbReference type="GO" id="GO:0004725">
    <property type="term" value="F:protein tyrosine phosphatase activity"/>
    <property type="evidence" value="ECO:0007669"/>
    <property type="project" value="UniProtKB-EC"/>
</dbReference>
<dbReference type="InterPro" id="IPR017867">
    <property type="entry name" value="Tyr_phospatase_low_mol_wt"/>
</dbReference>
<comment type="similarity">
    <text evidence="1">Belongs to the low molecular weight phosphotyrosine protein phosphatase family.</text>
</comment>
<dbReference type="EMBL" id="JAOTPL010000010">
    <property type="protein sequence ID" value="MCU7694561.1"/>
    <property type="molecule type" value="Genomic_DNA"/>
</dbReference>
<evidence type="ECO:0000313" key="7">
    <source>
        <dbReference type="EMBL" id="MCU7694561.1"/>
    </source>
</evidence>
<dbReference type="RefSeq" id="WP_263038046.1">
    <property type="nucleotide sequence ID" value="NZ_JAOTPL010000010.1"/>
</dbReference>